<dbReference type="Proteomes" id="UP000553193">
    <property type="component" value="Unassembled WGS sequence"/>
</dbReference>
<organism evidence="2 3">
    <name type="scientific">Roseococcus suduntuyensis</name>
    <dbReference type="NCBI Taxonomy" id="455361"/>
    <lineage>
        <taxon>Bacteria</taxon>
        <taxon>Pseudomonadati</taxon>
        <taxon>Pseudomonadota</taxon>
        <taxon>Alphaproteobacteria</taxon>
        <taxon>Acetobacterales</taxon>
        <taxon>Roseomonadaceae</taxon>
        <taxon>Roseococcus</taxon>
    </lineage>
</organism>
<gene>
    <name evidence="2" type="ORF">GGQ83_001729</name>
</gene>
<evidence type="ECO:0000259" key="1">
    <source>
        <dbReference type="Pfam" id="PF13460"/>
    </source>
</evidence>
<dbReference type="Gene3D" id="3.40.50.720">
    <property type="entry name" value="NAD(P)-binding Rossmann-like Domain"/>
    <property type="match status" value="1"/>
</dbReference>
<dbReference type="InterPro" id="IPR016040">
    <property type="entry name" value="NAD(P)-bd_dom"/>
</dbReference>
<dbReference type="InterPro" id="IPR051604">
    <property type="entry name" value="Ergot_Alk_Oxidoreductase"/>
</dbReference>
<proteinExistence type="predicted"/>
<dbReference type="Gene3D" id="3.90.25.10">
    <property type="entry name" value="UDP-galactose 4-epimerase, domain 1"/>
    <property type="match status" value="1"/>
</dbReference>
<accession>A0A840ABM0</accession>
<name>A0A840ABM0_9PROT</name>
<dbReference type="EMBL" id="JACIDJ010000002">
    <property type="protein sequence ID" value="MBB3898292.1"/>
    <property type="molecule type" value="Genomic_DNA"/>
</dbReference>
<dbReference type="Pfam" id="PF13460">
    <property type="entry name" value="NAD_binding_10"/>
    <property type="match status" value="1"/>
</dbReference>
<dbReference type="AlphaFoldDB" id="A0A840ABM0"/>
<feature type="domain" description="NAD(P)-binding" evidence="1">
    <location>
        <begin position="8"/>
        <end position="150"/>
    </location>
</feature>
<evidence type="ECO:0000313" key="3">
    <source>
        <dbReference type="Proteomes" id="UP000553193"/>
    </source>
</evidence>
<dbReference type="PANTHER" id="PTHR43162:SF1">
    <property type="entry name" value="PRESTALK A DIFFERENTIATION PROTEIN A"/>
    <property type="match status" value="1"/>
</dbReference>
<sequence>MFLIAGLTGNTGAAAAQTLLGQGEQVRGLVRDPSRAADWAARGVELATADLRDTAALTEAMRGVAGAYLLIAAPVQAEDVIGDYITIATSIRAAARAAGLPRLVFLSSEGAHLASGTGAVRALYMAEALLADAAPSVTFLRPSYFQENWRGVFDAARHEGVLPSFHPEDAPPRGMVATRDIGAEAARLLTESAPPPVVEFTSAIQATDADAAAAAAQVLGRPVQVVRPPREAWEGILRGAGLGADYARLLSGLYDGLHSGQLRFSGAAPLRTGPTTLSETMRDWV</sequence>
<dbReference type="SUPFAM" id="SSF51735">
    <property type="entry name" value="NAD(P)-binding Rossmann-fold domains"/>
    <property type="match status" value="1"/>
</dbReference>
<dbReference type="InterPro" id="IPR036291">
    <property type="entry name" value="NAD(P)-bd_dom_sf"/>
</dbReference>
<keyword evidence="3" id="KW-1185">Reference proteome</keyword>
<evidence type="ECO:0000313" key="2">
    <source>
        <dbReference type="EMBL" id="MBB3898292.1"/>
    </source>
</evidence>
<dbReference type="PANTHER" id="PTHR43162">
    <property type="match status" value="1"/>
</dbReference>
<dbReference type="RefSeq" id="WP_184383364.1">
    <property type="nucleotide sequence ID" value="NZ_JACIDJ010000002.1"/>
</dbReference>
<reference evidence="2 3" key="1">
    <citation type="submission" date="2020-08" db="EMBL/GenBank/DDBJ databases">
        <title>Genomic Encyclopedia of Type Strains, Phase IV (KMG-IV): sequencing the most valuable type-strain genomes for metagenomic binning, comparative biology and taxonomic classification.</title>
        <authorList>
            <person name="Goeker M."/>
        </authorList>
    </citation>
    <scope>NUCLEOTIDE SEQUENCE [LARGE SCALE GENOMIC DNA]</scope>
    <source>
        <strain evidence="2 3">DSM 19979</strain>
    </source>
</reference>
<comment type="caution">
    <text evidence="2">The sequence shown here is derived from an EMBL/GenBank/DDBJ whole genome shotgun (WGS) entry which is preliminary data.</text>
</comment>
<protein>
    <submittedName>
        <fullName evidence="2">Uncharacterized protein YbjT (DUF2867 family)</fullName>
    </submittedName>
</protein>